<comment type="caution">
    <text evidence="2">The sequence shown here is derived from an EMBL/GenBank/DDBJ whole genome shotgun (WGS) entry which is preliminary data.</text>
</comment>
<reference evidence="2 3" key="1">
    <citation type="submission" date="2016-11" db="EMBL/GenBank/DDBJ databases">
        <title>The macronuclear genome of Stentor coeruleus: a giant cell with tiny introns.</title>
        <authorList>
            <person name="Slabodnick M."/>
            <person name="Ruby J.G."/>
            <person name="Reiff S.B."/>
            <person name="Swart E.C."/>
            <person name="Gosai S."/>
            <person name="Prabakaran S."/>
            <person name="Witkowska E."/>
            <person name="Larue G.E."/>
            <person name="Fisher S."/>
            <person name="Freeman R.M."/>
            <person name="Gunawardena J."/>
            <person name="Chu W."/>
            <person name="Stover N.A."/>
            <person name="Gregory B.D."/>
            <person name="Nowacki M."/>
            <person name="Derisi J."/>
            <person name="Roy S.W."/>
            <person name="Marshall W.F."/>
            <person name="Sood P."/>
        </authorList>
    </citation>
    <scope>NUCLEOTIDE SEQUENCE [LARGE SCALE GENOMIC DNA]</scope>
    <source>
        <strain evidence="2">WM001</strain>
    </source>
</reference>
<accession>A0A1R2CD43</accession>
<evidence type="ECO:0000256" key="1">
    <source>
        <dbReference type="SAM" id="Coils"/>
    </source>
</evidence>
<evidence type="ECO:0008006" key="4">
    <source>
        <dbReference type="Google" id="ProtNLM"/>
    </source>
</evidence>
<evidence type="ECO:0000313" key="2">
    <source>
        <dbReference type="EMBL" id="OMJ86927.1"/>
    </source>
</evidence>
<protein>
    <recommendedName>
        <fullName evidence="4">t-SNARE coiled-coil homology domain-containing protein</fullName>
    </recommendedName>
</protein>
<keyword evidence="3" id="KW-1185">Reference proteome</keyword>
<evidence type="ECO:0000313" key="3">
    <source>
        <dbReference type="Proteomes" id="UP000187209"/>
    </source>
</evidence>
<dbReference type="Proteomes" id="UP000187209">
    <property type="component" value="Unassembled WGS sequence"/>
</dbReference>
<sequence>MSSQISAKTHTKSSNHYKNILYSDSSFKSEQGPHRKIKQSVDSIYFSDFNIKSQSEQSEMSISNLAVLKAIKDLKMSIDHLSDKVEKQNDKISKIVTSEEVHERIEKKIIAMKELEKKKNLSEDSNCQIF</sequence>
<dbReference type="EMBL" id="MPUH01000191">
    <property type="protein sequence ID" value="OMJ86927.1"/>
    <property type="molecule type" value="Genomic_DNA"/>
</dbReference>
<organism evidence="2 3">
    <name type="scientific">Stentor coeruleus</name>
    <dbReference type="NCBI Taxonomy" id="5963"/>
    <lineage>
        <taxon>Eukaryota</taxon>
        <taxon>Sar</taxon>
        <taxon>Alveolata</taxon>
        <taxon>Ciliophora</taxon>
        <taxon>Postciliodesmatophora</taxon>
        <taxon>Heterotrichea</taxon>
        <taxon>Heterotrichida</taxon>
        <taxon>Stentoridae</taxon>
        <taxon>Stentor</taxon>
    </lineage>
</organism>
<keyword evidence="1" id="KW-0175">Coiled coil</keyword>
<proteinExistence type="predicted"/>
<dbReference type="AlphaFoldDB" id="A0A1R2CD43"/>
<name>A0A1R2CD43_9CILI</name>
<gene>
    <name evidence="2" type="ORF">SteCoe_11482</name>
</gene>
<feature type="coiled-coil region" evidence="1">
    <location>
        <begin position="71"/>
        <end position="118"/>
    </location>
</feature>